<reference evidence="2" key="1">
    <citation type="journal article" date="2020" name="bioRxiv">
        <title>Comparative genomics of Chlamydomonas.</title>
        <authorList>
            <person name="Craig R.J."/>
            <person name="Hasan A.R."/>
            <person name="Ness R.W."/>
            <person name="Keightley P.D."/>
        </authorList>
    </citation>
    <scope>NUCLEOTIDE SEQUENCE</scope>
    <source>
        <strain evidence="2">CCAP 11/173</strain>
    </source>
</reference>
<evidence type="ECO:0000313" key="3">
    <source>
        <dbReference type="Proteomes" id="UP000613740"/>
    </source>
</evidence>
<feature type="compositionally biased region" description="Low complexity" evidence="1">
    <location>
        <begin position="427"/>
        <end position="438"/>
    </location>
</feature>
<dbReference type="Proteomes" id="UP000613740">
    <property type="component" value="Unassembled WGS sequence"/>
</dbReference>
<feature type="region of interest" description="Disordered" evidence="1">
    <location>
        <begin position="413"/>
        <end position="441"/>
    </location>
</feature>
<feature type="compositionally biased region" description="Gly residues" evidence="1">
    <location>
        <begin position="115"/>
        <end position="140"/>
    </location>
</feature>
<accession>A0A835WY03</accession>
<keyword evidence="3" id="KW-1185">Reference proteome</keyword>
<feature type="region of interest" description="Disordered" evidence="1">
    <location>
        <begin position="43"/>
        <end position="62"/>
    </location>
</feature>
<organism evidence="2 3">
    <name type="scientific">Chlamydomonas schloesseri</name>
    <dbReference type="NCBI Taxonomy" id="2026947"/>
    <lineage>
        <taxon>Eukaryota</taxon>
        <taxon>Viridiplantae</taxon>
        <taxon>Chlorophyta</taxon>
        <taxon>core chlorophytes</taxon>
        <taxon>Chlorophyceae</taxon>
        <taxon>CS clade</taxon>
        <taxon>Chlamydomonadales</taxon>
        <taxon>Chlamydomonadaceae</taxon>
        <taxon>Chlamydomonas</taxon>
    </lineage>
</organism>
<evidence type="ECO:0000256" key="1">
    <source>
        <dbReference type="SAM" id="MobiDB-lite"/>
    </source>
</evidence>
<feature type="region of interest" description="Disordered" evidence="1">
    <location>
        <begin position="98"/>
        <end position="144"/>
    </location>
</feature>
<dbReference type="OrthoDB" id="541254at2759"/>
<name>A0A835WY03_9CHLO</name>
<feature type="compositionally biased region" description="Polar residues" evidence="1">
    <location>
        <begin position="43"/>
        <end position="53"/>
    </location>
</feature>
<sequence length="487" mass="48573">MSGTSKADELSSWAERLRAINSAPGSQAPNAAAAAPISSATSLNNAGATSLTSGAEAGLEPSLPTPTVPHLFVQRLDALPEPTMEQLLLAMDRLASKTAQAQQPQQQRGWLASLFGGGGGDGGSGGAASGGDPAGGGGGSSRSEVRRLLRQWRQQELAADADTADFSSDPYDTIPRQVELQWRTYAKLYPEDAAARARAAALLPQPGPSSAAAGSSGGGASAAIGGWLPSAAQLQHTLSAITAAPAAAAARPVPGGGGGPAAAGAAAGSISSSAAAAAAAVAPPSPAREWVARHARQQPVVPFSRDLTDPDFLRLLVSLEAWYGQHLEALAPLRRGRRGRLLAVRGVPLPADWRLQRAAGGRAGGRAGGGGGGGAGGGGGCGGWPGAGLLRWCAGAVGLRTRPRVWEVLAAGQGEEERQEAQERRQQPGGPLAATGAAGRSGPGAGALGVGAAAAGLRPRGLQAAQEAAAAGQFALRRVTLVPADWL</sequence>
<dbReference type="AlphaFoldDB" id="A0A835WY03"/>
<dbReference type="EMBL" id="JAEHOD010000001">
    <property type="protein sequence ID" value="KAG2454651.1"/>
    <property type="molecule type" value="Genomic_DNA"/>
</dbReference>
<comment type="caution">
    <text evidence="2">The sequence shown here is derived from an EMBL/GenBank/DDBJ whole genome shotgun (WGS) entry which is preliminary data.</text>
</comment>
<protein>
    <submittedName>
        <fullName evidence="2">Uncharacterized protein</fullName>
    </submittedName>
</protein>
<gene>
    <name evidence="2" type="ORF">HYH02_000491</name>
</gene>
<evidence type="ECO:0000313" key="2">
    <source>
        <dbReference type="EMBL" id="KAG2454651.1"/>
    </source>
</evidence>
<feature type="compositionally biased region" description="Basic and acidic residues" evidence="1">
    <location>
        <begin position="415"/>
        <end position="426"/>
    </location>
</feature>
<proteinExistence type="predicted"/>